<dbReference type="SMART" id="SM00072">
    <property type="entry name" value="GuKc"/>
    <property type="match status" value="1"/>
</dbReference>
<dbReference type="Pfam" id="PF17741">
    <property type="entry name" value="DUF5578"/>
    <property type="match status" value="2"/>
</dbReference>
<keyword evidence="4" id="KW-1185">Reference proteome</keyword>
<dbReference type="EMBL" id="VCAZ01000238">
    <property type="protein sequence ID" value="TTM04433.1"/>
    <property type="molecule type" value="Genomic_DNA"/>
</dbReference>
<evidence type="ECO:0000256" key="1">
    <source>
        <dbReference type="ARBA" id="ARBA00022679"/>
    </source>
</evidence>
<organism evidence="3 4">
    <name type="scientific">Bagarius yarrelli</name>
    <name type="common">Goonch</name>
    <name type="synonym">Bagrus yarrelli</name>
    <dbReference type="NCBI Taxonomy" id="175774"/>
    <lineage>
        <taxon>Eukaryota</taxon>
        <taxon>Metazoa</taxon>
        <taxon>Chordata</taxon>
        <taxon>Craniata</taxon>
        <taxon>Vertebrata</taxon>
        <taxon>Euteleostomi</taxon>
        <taxon>Actinopterygii</taxon>
        <taxon>Neopterygii</taxon>
        <taxon>Teleostei</taxon>
        <taxon>Ostariophysi</taxon>
        <taxon>Siluriformes</taxon>
        <taxon>Sisoridae</taxon>
        <taxon>Sisorinae</taxon>
        <taxon>Bagarius</taxon>
    </lineage>
</organism>
<dbReference type="Gene3D" id="3.30.63.10">
    <property type="entry name" value="Guanylate Kinase phosphate binding domain"/>
    <property type="match status" value="1"/>
</dbReference>
<gene>
    <name evidence="3" type="ORF">Baya_15810</name>
</gene>
<dbReference type="InterPro" id="IPR027417">
    <property type="entry name" value="P-loop_NTPase"/>
</dbReference>
<protein>
    <submittedName>
        <fullName evidence="3">Guanylate kinase</fullName>
    </submittedName>
</protein>
<evidence type="ECO:0000313" key="3">
    <source>
        <dbReference type="EMBL" id="TTM04433.1"/>
    </source>
</evidence>
<evidence type="ECO:0000313" key="4">
    <source>
        <dbReference type="Proteomes" id="UP000319801"/>
    </source>
</evidence>
<accession>A0A556VCP9</accession>
<dbReference type="SUPFAM" id="SSF52540">
    <property type="entry name" value="P-loop containing nucleoside triphosphate hydrolases"/>
    <property type="match status" value="1"/>
</dbReference>
<dbReference type="OrthoDB" id="6334211at2759"/>
<keyword evidence="1" id="KW-0808">Transferase</keyword>
<dbReference type="InterPro" id="IPR041090">
    <property type="entry name" value="DUF5578"/>
</dbReference>
<name>A0A556VCP9_BAGYA</name>
<dbReference type="Gene3D" id="3.40.50.300">
    <property type="entry name" value="P-loop containing nucleotide triphosphate hydrolases"/>
    <property type="match status" value="1"/>
</dbReference>
<dbReference type="GO" id="GO:0005829">
    <property type="term" value="C:cytosol"/>
    <property type="evidence" value="ECO:0007669"/>
    <property type="project" value="TreeGrafter"/>
</dbReference>
<evidence type="ECO:0000259" key="2">
    <source>
        <dbReference type="PROSITE" id="PS50052"/>
    </source>
</evidence>
<dbReference type="InterPro" id="IPR008144">
    <property type="entry name" value="Guanylate_kin-like_dom"/>
</dbReference>
<dbReference type="InterPro" id="IPR008145">
    <property type="entry name" value="GK/Ca_channel_bsu"/>
</dbReference>
<dbReference type="CDD" id="cd00071">
    <property type="entry name" value="GMPK"/>
    <property type="match status" value="1"/>
</dbReference>
<comment type="caution">
    <text evidence="3">The sequence shown here is derived from an EMBL/GenBank/DDBJ whole genome shotgun (WGS) entry which is preliminary data.</text>
</comment>
<dbReference type="GO" id="GO:0004385">
    <property type="term" value="F:GMP kinase activity"/>
    <property type="evidence" value="ECO:0007669"/>
    <property type="project" value="TreeGrafter"/>
</dbReference>
<dbReference type="AlphaFoldDB" id="A0A556VCP9"/>
<dbReference type="Pfam" id="PF00625">
    <property type="entry name" value="Guanylate_kin"/>
    <property type="match status" value="1"/>
</dbReference>
<sequence>MSGPRPVVLSGPLEWQEGPFSHELRAELILHLLISADYHFTTREKMQEGMDNGEFIETSEFSGNMYGTSKSAIEDVQAQNLICILDVNLQGVKNIKQTDLNPIYISIQPPSMQILEQRLRDRQTETEENLQKRLEAARIDMELRLWIMASSREKGGAVGVLNFLCEWDRGNKSTRMRMLQKFLQENAGKTSPELELEFSQGASLFLTRITTWIRLTYPIPLTALVVKTPHPAIVQPLLRLLGSFQLEVQYEVIELMKHLQQTELRDVLLKALIALLKPINQLEHQHKLLQEELPESPYHRFQREEEIQLFRSHLLSWYHRNKRELPWRTLFLVTSWLSNYSFLCQPVDYSRSPLAMRVKPEQDAAVAFADFLHVSPHVPVLDWWILILR</sequence>
<dbReference type="PANTHER" id="PTHR23117:SF22">
    <property type="entry name" value="GUANYLATE KINASE 1"/>
    <property type="match status" value="1"/>
</dbReference>
<dbReference type="PROSITE" id="PS50052">
    <property type="entry name" value="GUANYLATE_KINASE_2"/>
    <property type="match status" value="1"/>
</dbReference>
<reference evidence="3 4" key="1">
    <citation type="journal article" date="2019" name="Genome Biol. Evol.">
        <title>Whole-Genome Sequencing of the Giant Devil Catfish, Bagarius yarrelli.</title>
        <authorList>
            <person name="Jiang W."/>
            <person name="Lv Y."/>
            <person name="Cheng L."/>
            <person name="Yang K."/>
            <person name="Chao B."/>
            <person name="Wang X."/>
            <person name="Li Y."/>
            <person name="Pan X."/>
            <person name="You X."/>
            <person name="Zhang Y."/>
            <person name="Yang J."/>
            <person name="Li J."/>
            <person name="Zhang X."/>
            <person name="Liu S."/>
            <person name="Sun C."/>
            <person name="Yang J."/>
            <person name="Shi Q."/>
        </authorList>
    </citation>
    <scope>NUCLEOTIDE SEQUENCE [LARGE SCALE GENOMIC DNA]</scope>
    <source>
        <strain evidence="3">JWS20170419001</strain>
        <tissue evidence="3">Muscle</tissue>
    </source>
</reference>
<keyword evidence="3" id="KW-0418">Kinase</keyword>
<dbReference type="Proteomes" id="UP000319801">
    <property type="component" value="Unassembled WGS sequence"/>
</dbReference>
<dbReference type="PANTHER" id="PTHR23117">
    <property type="entry name" value="GUANYLATE KINASE-RELATED"/>
    <property type="match status" value="1"/>
</dbReference>
<proteinExistence type="predicted"/>
<feature type="domain" description="Guanylate kinase-like" evidence="2">
    <location>
        <begin position="37"/>
        <end position="184"/>
    </location>
</feature>